<dbReference type="Proteomes" id="UP001238603">
    <property type="component" value="Unassembled WGS sequence"/>
</dbReference>
<feature type="transmembrane region" description="Helical" evidence="1">
    <location>
        <begin position="20"/>
        <end position="43"/>
    </location>
</feature>
<sequence>MNLDITGMLNAMVAVTRAFWPMLSALGVVTGLILIGQAGKLLVDAGGPNSQHESVPIGFVLTKTFIGAMLLSFMRSVDMAASDLLAGVGSDARTTLAYYAPANSGGGIWGLVLNVCFLWVGVMGACAIFRGLYKWHAAGSGKSQTRGDDFWSGLWHIVFGGIAVNMGRFV</sequence>
<accession>A0ABT7LN45</accession>
<feature type="transmembrane region" description="Helical" evidence="1">
    <location>
        <begin position="108"/>
        <end position="129"/>
    </location>
</feature>
<reference evidence="2 3" key="1">
    <citation type="submission" date="2023-06" db="EMBL/GenBank/DDBJ databases">
        <title>Pelomonas sp. APW6 16S ribosomal RNA gene genome sequencing and assembly.</title>
        <authorList>
            <person name="Woo H."/>
        </authorList>
    </citation>
    <scope>NUCLEOTIDE SEQUENCE [LARGE SCALE GENOMIC DNA]</scope>
    <source>
        <strain evidence="2 3">APW6</strain>
    </source>
</reference>
<evidence type="ECO:0000313" key="3">
    <source>
        <dbReference type="Proteomes" id="UP001238603"/>
    </source>
</evidence>
<gene>
    <name evidence="2" type="ORF">QRD43_20520</name>
</gene>
<keyword evidence="3" id="KW-1185">Reference proteome</keyword>
<proteinExistence type="predicted"/>
<organism evidence="2 3">
    <name type="scientific">Roseateles subflavus</name>
    <dbReference type="NCBI Taxonomy" id="3053353"/>
    <lineage>
        <taxon>Bacteria</taxon>
        <taxon>Pseudomonadati</taxon>
        <taxon>Pseudomonadota</taxon>
        <taxon>Betaproteobacteria</taxon>
        <taxon>Burkholderiales</taxon>
        <taxon>Sphaerotilaceae</taxon>
        <taxon>Roseateles</taxon>
    </lineage>
</organism>
<evidence type="ECO:0000256" key="1">
    <source>
        <dbReference type="SAM" id="Phobius"/>
    </source>
</evidence>
<dbReference type="RefSeq" id="WP_285984374.1">
    <property type="nucleotide sequence ID" value="NZ_JASVDS010000008.1"/>
</dbReference>
<keyword evidence="1" id="KW-0472">Membrane</keyword>
<evidence type="ECO:0000313" key="2">
    <source>
        <dbReference type="EMBL" id="MDL5034298.1"/>
    </source>
</evidence>
<name>A0ABT7LN45_9BURK</name>
<keyword evidence="1" id="KW-0812">Transmembrane</keyword>
<protein>
    <submittedName>
        <fullName evidence="2">Uncharacterized protein</fullName>
    </submittedName>
</protein>
<comment type="caution">
    <text evidence="2">The sequence shown here is derived from an EMBL/GenBank/DDBJ whole genome shotgun (WGS) entry which is preliminary data.</text>
</comment>
<keyword evidence="1" id="KW-1133">Transmembrane helix</keyword>
<feature type="transmembrane region" description="Helical" evidence="1">
    <location>
        <begin position="150"/>
        <end position="169"/>
    </location>
</feature>
<dbReference type="EMBL" id="JASVDS010000008">
    <property type="protein sequence ID" value="MDL5034298.1"/>
    <property type="molecule type" value="Genomic_DNA"/>
</dbReference>